<protein>
    <submittedName>
        <fullName evidence="1">Uncharacterized protein</fullName>
    </submittedName>
</protein>
<name>A0A7H8T9W6_STRCX</name>
<dbReference type="AlphaFoldDB" id="A0A7H8T9W6"/>
<proteinExistence type="predicted"/>
<reference evidence="1 2" key="1">
    <citation type="submission" date="2020-06" db="EMBL/GenBank/DDBJ databases">
        <title>Genome mining for natural products.</title>
        <authorList>
            <person name="Zhang B."/>
            <person name="Shi J."/>
            <person name="Ge H."/>
        </authorList>
    </citation>
    <scope>NUCLEOTIDE SEQUENCE [LARGE SCALE GENOMIC DNA]</scope>
    <source>
        <strain evidence="1 2">NA02069</strain>
    </source>
</reference>
<accession>A0A7H8T9W6</accession>
<keyword evidence="2" id="KW-1185">Reference proteome</keyword>
<dbReference type="Proteomes" id="UP000509418">
    <property type="component" value="Chromosome"/>
</dbReference>
<gene>
    <name evidence="1" type="ORF">HUT05_24875</name>
</gene>
<dbReference type="EMBL" id="CP056041">
    <property type="protein sequence ID" value="QKZ20299.1"/>
    <property type="molecule type" value="Genomic_DNA"/>
</dbReference>
<evidence type="ECO:0000313" key="2">
    <source>
        <dbReference type="Proteomes" id="UP000509418"/>
    </source>
</evidence>
<organism evidence="1 2">
    <name type="scientific">Streptomyces chartreusis</name>
    <dbReference type="NCBI Taxonomy" id="1969"/>
    <lineage>
        <taxon>Bacteria</taxon>
        <taxon>Bacillati</taxon>
        <taxon>Actinomycetota</taxon>
        <taxon>Actinomycetes</taxon>
        <taxon>Kitasatosporales</taxon>
        <taxon>Streptomycetaceae</taxon>
        <taxon>Streptomyces</taxon>
    </lineage>
</organism>
<evidence type="ECO:0000313" key="1">
    <source>
        <dbReference type="EMBL" id="QKZ20299.1"/>
    </source>
</evidence>
<sequence>MGGVSDYTHLVAAAAHAVGPCPEGQEAAWQSRVHQLAVDLVFTAREVDQAVKALDHTRPFAAYLEKVDIEPTSRRGVLTLRPDSGSTPETIRTEQQDTARGDAMIKRARELEGRWVLVYRYNEPTTASRNQRGGFQTVRMVARLVDLGEGALSFAVARELVTADADGDTRLAGQAWRDAGLPEHGMIPVADVNRVRQTVRERTTPA</sequence>